<sequence length="63" mass="6338">MGRHRKPPAPARGPTPRARRALAAGLTGASALIATALTLTVEPAAPPAPDRAPATAPEPRAAR</sequence>
<evidence type="ECO:0000313" key="4">
    <source>
        <dbReference type="Proteomes" id="UP000326553"/>
    </source>
</evidence>
<name>A0A5J6HCP9_STRAD</name>
<evidence type="ECO:0000256" key="2">
    <source>
        <dbReference type="SAM" id="Phobius"/>
    </source>
</evidence>
<accession>A0A5J6HCP9</accession>
<keyword evidence="2" id="KW-1133">Transmembrane helix</keyword>
<proteinExistence type="predicted"/>
<reference evidence="3 4" key="1">
    <citation type="submission" date="2017-09" db="EMBL/GenBank/DDBJ databases">
        <authorList>
            <person name="Lee N."/>
            <person name="Cho B.-K."/>
        </authorList>
    </citation>
    <scope>NUCLEOTIDE SEQUENCE [LARGE SCALE GENOMIC DNA]</scope>
    <source>
        <strain evidence="3 4">ATCC 12461</strain>
    </source>
</reference>
<gene>
    <name evidence="3" type="ORF">CP975_11135</name>
</gene>
<dbReference type="EMBL" id="CP023695">
    <property type="protein sequence ID" value="QEV17986.1"/>
    <property type="molecule type" value="Genomic_DNA"/>
</dbReference>
<keyword evidence="2" id="KW-0812">Transmembrane</keyword>
<organism evidence="3 4">
    <name type="scientific">Streptomyces alboniger</name>
    <dbReference type="NCBI Taxonomy" id="132473"/>
    <lineage>
        <taxon>Bacteria</taxon>
        <taxon>Bacillati</taxon>
        <taxon>Actinomycetota</taxon>
        <taxon>Actinomycetes</taxon>
        <taxon>Kitasatosporales</taxon>
        <taxon>Streptomycetaceae</taxon>
        <taxon>Streptomyces</taxon>
        <taxon>Streptomyces aurantiacus group</taxon>
    </lineage>
</organism>
<keyword evidence="4" id="KW-1185">Reference proteome</keyword>
<evidence type="ECO:0000313" key="3">
    <source>
        <dbReference type="EMBL" id="QEV17986.1"/>
    </source>
</evidence>
<dbReference type="KEGG" id="salw:CP975_11135"/>
<protein>
    <submittedName>
        <fullName evidence="3">Uncharacterized protein</fullName>
    </submittedName>
</protein>
<keyword evidence="2" id="KW-0472">Membrane</keyword>
<dbReference type="RefSeq" id="WP_150476826.1">
    <property type="nucleotide sequence ID" value="NZ_CP023695.1"/>
</dbReference>
<feature type="transmembrane region" description="Helical" evidence="2">
    <location>
        <begin position="21"/>
        <end position="41"/>
    </location>
</feature>
<dbReference type="Proteomes" id="UP000326553">
    <property type="component" value="Chromosome"/>
</dbReference>
<dbReference type="AlphaFoldDB" id="A0A5J6HCP9"/>
<feature type="region of interest" description="Disordered" evidence="1">
    <location>
        <begin position="42"/>
        <end position="63"/>
    </location>
</feature>
<evidence type="ECO:0000256" key="1">
    <source>
        <dbReference type="SAM" id="MobiDB-lite"/>
    </source>
</evidence>
<feature type="compositionally biased region" description="Low complexity" evidence="1">
    <location>
        <begin position="51"/>
        <end position="63"/>
    </location>
</feature>